<gene>
    <name evidence="3" type="ORF">PBRA_002465</name>
    <name evidence="4" type="ORF">PLBR_LOCUS829</name>
</gene>
<evidence type="ECO:0000313" key="3">
    <source>
        <dbReference type="EMBL" id="CEP02200.1"/>
    </source>
</evidence>
<dbReference type="EMBL" id="OVEO01000001">
    <property type="protein sequence ID" value="SPQ93614.1"/>
    <property type="molecule type" value="Genomic_DNA"/>
</dbReference>
<reference evidence="3 5" key="1">
    <citation type="submission" date="2015-02" db="EMBL/GenBank/DDBJ databases">
        <authorList>
            <person name="Chooi Y.-H."/>
        </authorList>
    </citation>
    <scope>NUCLEOTIDE SEQUENCE [LARGE SCALE GENOMIC DNA]</scope>
    <source>
        <strain evidence="3">E3</strain>
    </source>
</reference>
<feature type="compositionally biased region" description="Low complexity" evidence="2">
    <location>
        <begin position="364"/>
        <end position="379"/>
    </location>
</feature>
<feature type="coiled-coil region" evidence="1">
    <location>
        <begin position="9"/>
        <end position="36"/>
    </location>
</feature>
<feature type="region of interest" description="Disordered" evidence="2">
    <location>
        <begin position="241"/>
        <end position="301"/>
    </location>
</feature>
<feature type="region of interest" description="Disordered" evidence="2">
    <location>
        <begin position="105"/>
        <end position="162"/>
    </location>
</feature>
<dbReference type="AlphaFoldDB" id="A0A0G4J3S3"/>
<evidence type="ECO:0000313" key="5">
    <source>
        <dbReference type="Proteomes" id="UP000039324"/>
    </source>
</evidence>
<sequence length="386" mass="42894">MQPTSSAMLADFAQRFAEMEKDNATLKEALAAERDAHASSKAMLADVLRQANSGGKLQGESLINTVRSADMKAFAEKSIAFCEQMRAFATHILSQQERLEALAASVDNSPDRSLDRTPPPVNSESNRNETNRRGLEGQNAASDRSNWLDSSPPFDPESPETRSQLLRLVRELEILLQEHSDKIELGSLHRLYSRKYGHDVVAFPGMSFEKVVASLPGRSIRIESSELGDFVVLDASLSPPVHRSFPKGNDRPGQAVHPRRSRSRSPRSRGGPRNSSGRMRSPAGRFVRGFSSRRPSNDEGRRRPVRAFYRFPRDNNGVLSCIYYNERECPNDPCNYAHICGECGKSTHGIRTCPNRGRDEQREQGQSQQQPSQQSPTGSVDDNGSV</sequence>
<keyword evidence="1" id="KW-0175">Coiled coil</keyword>
<dbReference type="Proteomes" id="UP000290189">
    <property type="component" value="Unassembled WGS sequence"/>
</dbReference>
<feature type="compositionally biased region" description="Basic residues" evidence="2">
    <location>
        <begin position="257"/>
        <end position="267"/>
    </location>
</feature>
<keyword evidence="4" id="KW-0496">Mitochondrion</keyword>
<feature type="compositionally biased region" description="Polar residues" evidence="2">
    <location>
        <begin position="139"/>
        <end position="148"/>
    </location>
</feature>
<feature type="compositionally biased region" description="Low complexity" evidence="2">
    <location>
        <begin position="268"/>
        <end position="282"/>
    </location>
</feature>
<evidence type="ECO:0000256" key="1">
    <source>
        <dbReference type="SAM" id="Coils"/>
    </source>
</evidence>
<evidence type="ECO:0000313" key="4">
    <source>
        <dbReference type="EMBL" id="SPQ93614.1"/>
    </source>
</evidence>
<evidence type="ECO:0000256" key="2">
    <source>
        <dbReference type="SAM" id="MobiDB-lite"/>
    </source>
</evidence>
<feature type="compositionally biased region" description="Basic and acidic residues" evidence="2">
    <location>
        <begin position="126"/>
        <end position="135"/>
    </location>
</feature>
<proteinExistence type="predicted"/>
<evidence type="ECO:0000313" key="6">
    <source>
        <dbReference type="Proteomes" id="UP000290189"/>
    </source>
</evidence>
<reference evidence="4 6" key="2">
    <citation type="submission" date="2018-03" db="EMBL/GenBank/DDBJ databases">
        <authorList>
            <person name="Fogelqvist J."/>
        </authorList>
    </citation>
    <scope>NUCLEOTIDE SEQUENCE [LARGE SCALE GENOMIC DNA]</scope>
</reference>
<organism evidence="3 5">
    <name type="scientific">Plasmodiophora brassicae</name>
    <name type="common">Clubroot disease agent</name>
    <dbReference type="NCBI Taxonomy" id="37360"/>
    <lineage>
        <taxon>Eukaryota</taxon>
        <taxon>Sar</taxon>
        <taxon>Rhizaria</taxon>
        <taxon>Endomyxa</taxon>
        <taxon>Phytomyxea</taxon>
        <taxon>Plasmodiophorida</taxon>
        <taxon>Plasmodiophoridae</taxon>
        <taxon>Plasmodiophora</taxon>
    </lineage>
</organism>
<protein>
    <submittedName>
        <fullName evidence="3">Uncharacterized protein</fullName>
    </submittedName>
</protein>
<geneLocation type="mitochondrion" evidence="4"/>
<feature type="region of interest" description="Disordered" evidence="2">
    <location>
        <begin position="354"/>
        <end position="386"/>
    </location>
</feature>
<keyword evidence="5" id="KW-1185">Reference proteome</keyword>
<dbReference type="Proteomes" id="UP000039324">
    <property type="component" value="Unassembled WGS sequence"/>
</dbReference>
<accession>A0A0G4J3S3</accession>
<name>A0A0G4J3S3_PLABS</name>
<dbReference type="EMBL" id="CDSF01000122">
    <property type="protein sequence ID" value="CEP02200.1"/>
    <property type="molecule type" value="Genomic_DNA"/>
</dbReference>